<sequence length="126" mass="14913">MYIRFVTEAIHTDLNQKIGIFHAIRYLRDDGELTEEEFRVADSLKSWFEKSMDSPFENMSSKKLKGPDRYISWFKDSAIEPIKKVRVLSSLIENKGFAIIFLRTKQPGQIVYEDDFQMFAKQYGRF</sequence>
<reference evidence="1 2" key="1">
    <citation type="submission" date="2019-06" db="EMBL/GenBank/DDBJ databases">
        <title>Draft genome of Aliikangiella marina GYP-15.</title>
        <authorList>
            <person name="Wang G."/>
        </authorList>
    </citation>
    <scope>NUCLEOTIDE SEQUENCE [LARGE SCALE GENOMIC DNA]</scope>
    <source>
        <strain evidence="1 2">GYP-15</strain>
    </source>
</reference>
<dbReference type="RefSeq" id="WP_142943531.1">
    <property type="nucleotide sequence ID" value="NZ_VIKR01000005.1"/>
</dbReference>
<dbReference type="OrthoDB" id="8911044at2"/>
<keyword evidence="2" id="KW-1185">Reference proteome</keyword>
<dbReference type="AlphaFoldDB" id="A0A545T4Q0"/>
<dbReference type="EMBL" id="VIKR01000005">
    <property type="protein sequence ID" value="TQV72201.1"/>
    <property type="molecule type" value="Genomic_DNA"/>
</dbReference>
<proteinExistence type="predicted"/>
<evidence type="ECO:0000313" key="2">
    <source>
        <dbReference type="Proteomes" id="UP000317839"/>
    </source>
</evidence>
<protein>
    <submittedName>
        <fullName evidence="1">Uncharacterized protein</fullName>
    </submittedName>
</protein>
<accession>A0A545T4Q0</accession>
<gene>
    <name evidence="1" type="ORF">FLL45_18450</name>
</gene>
<dbReference type="Proteomes" id="UP000317839">
    <property type="component" value="Unassembled WGS sequence"/>
</dbReference>
<evidence type="ECO:0000313" key="1">
    <source>
        <dbReference type="EMBL" id="TQV72201.1"/>
    </source>
</evidence>
<name>A0A545T4Q0_9GAMM</name>
<organism evidence="1 2">
    <name type="scientific">Aliikangiella marina</name>
    <dbReference type="NCBI Taxonomy" id="1712262"/>
    <lineage>
        <taxon>Bacteria</taxon>
        <taxon>Pseudomonadati</taxon>
        <taxon>Pseudomonadota</taxon>
        <taxon>Gammaproteobacteria</taxon>
        <taxon>Oceanospirillales</taxon>
        <taxon>Pleioneaceae</taxon>
        <taxon>Aliikangiella</taxon>
    </lineage>
</organism>
<comment type="caution">
    <text evidence="1">The sequence shown here is derived from an EMBL/GenBank/DDBJ whole genome shotgun (WGS) entry which is preliminary data.</text>
</comment>